<organism evidence="5 6">
    <name type="scientific">Blyttiomyces helicus</name>
    <dbReference type="NCBI Taxonomy" id="388810"/>
    <lineage>
        <taxon>Eukaryota</taxon>
        <taxon>Fungi</taxon>
        <taxon>Fungi incertae sedis</taxon>
        <taxon>Chytridiomycota</taxon>
        <taxon>Chytridiomycota incertae sedis</taxon>
        <taxon>Chytridiomycetes</taxon>
        <taxon>Chytridiomycetes incertae sedis</taxon>
        <taxon>Blyttiomyces</taxon>
    </lineage>
</organism>
<dbReference type="InterPro" id="IPR001060">
    <property type="entry name" value="FCH_dom"/>
</dbReference>
<dbReference type="EMBL" id="KZ998099">
    <property type="protein sequence ID" value="RKO86552.1"/>
    <property type="molecule type" value="Genomic_DNA"/>
</dbReference>
<evidence type="ECO:0000313" key="5">
    <source>
        <dbReference type="EMBL" id="RKO86552.1"/>
    </source>
</evidence>
<dbReference type="Pfam" id="PF00611">
    <property type="entry name" value="FCH"/>
    <property type="match status" value="1"/>
</dbReference>
<reference evidence="6" key="1">
    <citation type="journal article" date="2018" name="Nat. Microbiol.">
        <title>Leveraging single-cell genomics to expand the fungal tree of life.</title>
        <authorList>
            <person name="Ahrendt S.R."/>
            <person name="Quandt C.A."/>
            <person name="Ciobanu D."/>
            <person name="Clum A."/>
            <person name="Salamov A."/>
            <person name="Andreopoulos B."/>
            <person name="Cheng J.F."/>
            <person name="Woyke T."/>
            <person name="Pelin A."/>
            <person name="Henrissat B."/>
            <person name="Reynolds N.K."/>
            <person name="Benny G.L."/>
            <person name="Smith M.E."/>
            <person name="James T.Y."/>
            <person name="Grigoriev I.V."/>
        </authorList>
    </citation>
    <scope>NUCLEOTIDE SEQUENCE [LARGE SCALE GENOMIC DNA]</scope>
</reference>
<comment type="subcellular location">
    <subcellularLocation>
        <location evidence="1">Cytoplasm</location>
    </subcellularLocation>
</comment>
<dbReference type="GO" id="GO:0005886">
    <property type="term" value="C:plasma membrane"/>
    <property type="evidence" value="ECO:0007669"/>
    <property type="project" value="TreeGrafter"/>
</dbReference>
<sequence length="279" mass="30880">MASEVLTVRDRGRATTLVRSQATGVLQTTAIDICLDQNNHLPRFSRMFHGASIFSGGLSAVRGGDPHPGALWEECSWPVLTWSRGILGHPSVDSKELAAGRWGQMSQVLLTLPLPGPHRAPTVEYTAALPVPSPPAATMRFVEAFSFDKPKETQEIVSRRLKKGRSLEEEVASHMKERADIEERYASDLLKLSKKSLKVERDDVGTMWTVWEAFLSSTATTANIHGNLAREIVDSIARPLMSRQEADPEWSRLKQVGGARSRHYEGWSRTGCGSMRSMS</sequence>
<evidence type="ECO:0000256" key="2">
    <source>
        <dbReference type="ARBA" id="ARBA00022490"/>
    </source>
</evidence>
<protein>
    <recommendedName>
        <fullName evidence="4">FCH domain-containing protein</fullName>
    </recommendedName>
</protein>
<proteinExistence type="predicted"/>
<evidence type="ECO:0000313" key="6">
    <source>
        <dbReference type="Proteomes" id="UP000269721"/>
    </source>
</evidence>
<keyword evidence="2" id="KW-0963">Cytoplasm</keyword>
<dbReference type="GO" id="GO:0032153">
    <property type="term" value="C:cell division site"/>
    <property type="evidence" value="ECO:0007669"/>
    <property type="project" value="TreeGrafter"/>
</dbReference>
<dbReference type="Gene3D" id="1.20.1270.60">
    <property type="entry name" value="Arfaptin homology (AH) domain/BAR domain"/>
    <property type="match status" value="1"/>
</dbReference>
<evidence type="ECO:0000259" key="4">
    <source>
        <dbReference type="SMART" id="SM00055"/>
    </source>
</evidence>
<feature type="domain" description="FCH" evidence="4">
    <location>
        <begin position="143"/>
        <end position="232"/>
    </location>
</feature>
<dbReference type="SMART" id="SM00055">
    <property type="entry name" value="FCH"/>
    <property type="match status" value="1"/>
</dbReference>
<name>A0A4P9W3X1_9FUNG</name>
<evidence type="ECO:0000256" key="1">
    <source>
        <dbReference type="ARBA" id="ARBA00004496"/>
    </source>
</evidence>
<dbReference type="OrthoDB" id="27823at2759"/>
<evidence type="ECO:0000256" key="3">
    <source>
        <dbReference type="ARBA" id="ARBA00022553"/>
    </source>
</evidence>
<dbReference type="GO" id="GO:0043226">
    <property type="term" value="C:organelle"/>
    <property type="evidence" value="ECO:0007669"/>
    <property type="project" value="UniProtKB-ARBA"/>
</dbReference>
<keyword evidence="3" id="KW-0597">Phosphoprotein</keyword>
<gene>
    <name evidence="5" type="ORF">BDK51DRAFT_38424</name>
</gene>
<dbReference type="PANTHER" id="PTHR23065">
    <property type="entry name" value="PROLINE-SERINE-THREONINE PHOSPHATASE INTERACTING PROTEIN 1"/>
    <property type="match status" value="1"/>
</dbReference>
<accession>A0A4P9W3X1</accession>
<dbReference type="SUPFAM" id="SSF103657">
    <property type="entry name" value="BAR/IMD domain-like"/>
    <property type="match status" value="1"/>
</dbReference>
<dbReference type="InterPro" id="IPR027267">
    <property type="entry name" value="AH/BAR_dom_sf"/>
</dbReference>
<dbReference type="Proteomes" id="UP000269721">
    <property type="component" value="Unassembled WGS sequence"/>
</dbReference>
<dbReference type="PANTHER" id="PTHR23065:SF7">
    <property type="entry name" value="NOSTRIN, ISOFORM H"/>
    <property type="match status" value="1"/>
</dbReference>
<dbReference type="GO" id="GO:0007010">
    <property type="term" value="P:cytoskeleton organization"/>
    <property type="evidence" value="ECO:0007669"/>
    <property type="project" value="TreeGrafter"/>
</dbReference>
<dbReference type="AlphaFoldDB" id="A0A4P9W3X1"/>
<dbReference type="GO" id="GO:0005737">
    <property type="term" value="C:cytoplasm"/>
    <property type="evidence" value="ECO:0007669"/>
    <property type="project" value="TreeGrafter"/>
</dbReference>
<keyword evidence="6" id="KW-1185">Reference proteome</keyword>